<feature type="region of interest" description="Disordered" evidence="2">
    <location>
        <begin position="602"/>
        <end position="624"/>
    </location>
</feature>
<protein>
    <submittedName>
        <fullName evidence="4">Kinesin-like protein KIN-14B</fullName>
    </submittedName>
</protein>
<dbReference type="SMART" id="SM00129">
    <property type="entry name" value="KISc"/>
    <property type="match status" value="1"/>
</dbReference>
<dbReference type="InterPro" id="IPR027417">
    <property type="entry name" value="P-loop_NTPase"/>
</dbReference>
<evidence type="ECO:0000313" key="4">
    <source>
        <dbReference type="EMBL" id="GJT36519.1"/>
    </source>
</evidence>
<dbReference type="InterPro" id="IPR036961">
    <property type="entry name" value="Kinesin_motor_dom_sf"/>
</dbReference>
<evidence type="ECO:0000313" key="5">
    <source>
        <dbReference type="Proteomes" id="UP001151760"/>
    </source>
</evidence>
<accession>A0ABQ5DI72</accession>
<dbReference type="Proteomes" id="UP001151760">
    <property type="component" value="Unassembled WGS sequence"/>
</dbReference>
<dbReference type="Gene3D" id="3.40.850.10">
    <property type="entry name" value="Kinesin motor domain"/>
    <property type="match status" value="2"/>
</dbReference>
<name>A0ABQ5DI72_9ASTR</name>
<dbReference type="PANTHER" id="PTHR47972:SF22">
    <property type="entry name" value="KINESIN-LIKE PROTEIN KIN-14A-RELATED"/>
    <property type="match status" value="1"/>
</dbReference>
<evidence type="ECO:0000256" key="2">
    <source>
        <dbReference type="SAM" id="MobiDB-lite"/>
    </source>
</evidence>
<sequence>MSNNSNSKGGWNWEVSGFEPRKSPSSSTASAPPLSRRYSISTPSIVPNSELISKQSVVTKLHSLKDKVKEVSLLSVYPVAGVASVYILSPPYPAPAGSGILWDGITNYDTNFRGGRETHGMDSTSGFMTFHNALHMPFPSAGHHYRYSERDYKKFNLAILLLNIHAREDFVELRQEAIELQEYSNAKLDRVTRYLGVLADKTRKLGLSVVEFPDDFTIRVNTGDDTLSNPKKDYEFDRVYGPHIGQADVFTDVQPFVQSALDGHNYFKMDMRIVMAVNLFKPSTPSFDKMHGECILSELISRDKLKDLIFFVTIVELYNEQMHDLLSESETGLPKVQMGSLDSFIDLVQEKVDNPLDFSKVIKKALLSRSGDQTKIKVSHLYVFSLEIHANLQVIFPQDNLITRENLYNKLSVVDLARSECLGLKDNNEDQTTDMLHVMKLDALGAPPKNLNQSPDIGSNKDRTALDVVPFSAEKKTDGTLALVKPGQDKIKSTPAGEYLTSALNDFDLEQYDGLAAISDGANKLLMLVLAAVIKAGASREHEILAEIRDAVFAFIRKMEPHRVMDTMLVSRVRILYIRSLLARSPELQSIKVSPVERFLEKPTAGHSRSSSRSSSPGRSPVRYDPTIKNALIAEGQMHGFRVNLKPEKKSKLSSVVLKIRGIDQESWRQHVTGAKLREITDDAKAFATGNRALAALFVHTPAGELQRQIRSWLAMNFDFLSVTGADAVGGVTGQLELLSTAIMDGWMAGLGAAMPPITDALGQLLAEYAKRVYNSQLQHLKDIAGTLATEAAEDSSQVAKLRSALESIDHKRRKILQQMKGDNALLTLEDGGSPIRNPSSAAEDARLASLIALDGILKQIKEIMRQSSVNLMSRSKKRALVSAIDDLSAQMSSLLEVDHPCAQRHIADARRVVESIVEEDDKPQGTLRAASDEYTSAETDVTQWNVLQFNTGSTTPFIIKCGANSHSELVIKADDRVQEPKGGEILRVVPRPTVLESMSLEEIKEVFSKLPEALSLLALARTADGTRARYSRLYRTLAMKVPALRELVGELEKGGGLKDVKS</sequence>
<evidence type="ECO:0000259" key="3">
    <source>
        <dbReference type="SMART" id="SM00129"/>
    </source>
</evidence>
<dbReference type="Pfam" id="PF00225">
    <property type="entry name" value="Kinesin"/>
    <property type="match status" value="1"/>
</dbReference>
<dbReference type="InterPro" id="IPR027640">
    <property type="entry name" value="Kinesin-like_fam"/>
</dbReference>
<reference evidence="4" key="2">
    <citation type="submission" date="2022-01" db="EMBL/GenBank/DDBJ databases">
        <authorList>
            <person name="Yamashiro T."/>
            <person name="Shiraishi A."/>
            <person name="Satake H."/>
            <person name="Nakayama K."/>
        </authorList>
    </citation>
    <scope>NUCLEOTIDE SEQUENCE</scope>
</reference>
<dbReference type="SUPFAM" id="SSF52540">
    <property type="entry name" value="P-loop containing nucleoside triphosphate hydrolases"/>
    <property type="match status" value="1"/>
</dbReference>
<reference evidence="4" key="1">
    <citation type="journal article" date="2022" name="Int. J. Mol. Sci.">
        <title>Draft Genome of Tanacetum Coccineum: Genomic Comparison of Closely Related Tanacetum-Family Plants.</title>
        <authorList>
            <person name="Yamashiro T."/>
            <person name="Shiraishi A."/>
            <person name="Nakayama K."/>
            <person name="Satake H."/>
        </authorList>
    </citation>
    <scope>NUCLEOTIDE SEQUENCE</scope>
</reference>
<organism evidence="4 5">
    <name type="scientific">Tanacetum coccineum</name>
    <dbReference type="NCBI Taxonomy" id="301880"/>
    <lineage>
        <taxon>Eukaryota</taxon>
        <taxon>Viridiplantae</taxon>
        <taxon>Streptophyta</taxon>
        <taxon>Embryophyta</taxon>
        <taxon>Tracheophyta</taxon>
        <taxon>Spermatophyta</taxon>
        <taxon>Magnoliopsida</taxon>
        <taxon>eudicotyledons</taxon>
        <taxon>Gunneridae</taxon>
        <taxon>Pentapetalae</taxon>
        <taxon>asterids</taxon>
        <taxon>campanulids</taxon>
        <taxon>Asterales</taxon>
        <taxon>Asteraceae</taxon>
        <taxon>Asteroideae</taxon>
        <taxon>Anthemideae</taxon>
        <taxon>Anthemidinae</taxon>
        <taxon>Tanacetum</taxon>
    </lineage>
</organism>
<keyword evidence="1" id="KW-0505">Motor protein</keyword>
<feature type="compositionally biased region" description="Low complexity" evidence="2">
    <location>
        <begin position="23"/>
        <end position="35"/>
    </location>
</feature>
<comment type="caution">
    <text evidence="4">The sequence shown here is derived from an EMBL/GenBank/DDBJ whole genome shotgun (WGS) entry which is preliminary data.</text>
</comment>
<dbReference type="PANTHER" id="PTHR47972">
    <property type="entry name" value="KINESIN-LIKE PROTEIN KLP-3"/>
    <property type="match status" value="1"/>
</dbReference>
<feature type="region of interest" description="Disordered" evidence="2">
    <location>
        <begin position="1"/>
        <end position="35"/>
    </location>
</feature>
<feature type="domain" description="Kinesin motor" evidence="3">
    <location>
        <begin position="188"/>
        <end position="463"/>
    </location>
</feature>
<feature type="compositionally biased region" description="Low complexity" evidence="2">
    <location>
        <begin position="608"/>
        <end position="621"/>
    </location>
</feature>
<proteinExistence type="predicted"/>
<keyword evidence="5" id="KW-1185">Reference proteome</keyword>
<evidence type="ECO:0000256" key="1">
    <source>
        <dbReference type="ARBA" id="ARBA00023175"/>
    </source>
</evidence>
<dbReference type="EMBL" id="BQNB010015145">
    <property type="protein sequence ID" value="GJT36519.1"/>
    <property type="molecule type" value="Genomic_DNA"/>
</dbReference>
<dbReference type="InterPro" id="IPR001752">
    <property type="entry name" value="Kinesin_motor_dom"/>
</dbReference>
<gene>
    <name evidence="4" type="ORF">Tco_0926938</name>
</gene>